<dbReference type="EMBL" id="JAVRJZ010000001">
    <property type="protein sequence ID" value="KAK2726773.1"/>
    <property type="molecule type" value="Genomic_DNA"/>
</dbReference>
<evidence type="ECO:0000256" key="3">
    <source>
        <dbReference type="ARBA" id="ARBA00022737"/>
    </source>
</evidence>
<evidence type="ECO:0000256" key="2">
    <source>
        <dbReference type="ARBA" id="ARBA00022729"/>
    </source>
</evidence>
<dbReference type="Pfam" id="PF13855">
    <property type="entry name" value="LRR_8"/>
    <property type="match status" value="1"/>
</dbReference>
<dbReference type="InterPro" id="IPR001611">
    <property type="entry name" value="Leu-rich_rpt"/>
</dbReference>
<dbReference type="PROSITE" id="PS51450">
    <property type="entry name" value="LRR"/>
    <property type="match status" value="1"/>
</dbReference>
<keyword evidence="3" id="KW-0677">Repeat</keyword>
<evidence type="ECO:0000259" key="4">
    <source>
        <dbReference type="SMART" id="SM00082"/>
    </source>
</evidence>
<dbReference type="InterPro" id="IPR050541">
    <property type="entry name" value="LRR_TM_domain-containing"/>
</dbReference>
<organism evidence="5 6">
    <name type="scientific">Artemia franciscana</name>
    <name type="common">Brine shrimp</name>
    <name type="synonym">Artemia sanfranciscana</name>
    <dbReference type="NCBI Taxonomy" id="6661"/>
    <lineage>
        <taxon>Eukaryota</taxon>
        <taxon>Metazoa</taxon>
        <taxon>Ecdysozoa</taxon>
        <taxon>Arthropoda</taxon>
        <taxon>Crustacea</taxon>
        <taxon>Branchiopoda</taxon>
        <taxon>Anostraca</taxon>
        <taxon>Artemiidae</taxon>
        <taxon>Artemia</taxon>
    </lineage>
</organism>
<evidence type="ECO:0000313" key="5">
    <source>
        <dbReference type="EMBL" id="KAK2726773.1"/>
    </source>
</evidence>
<dbReference type="GO" id="GO:0005886">
    <property type="term" value="C:plasma membrane"/>
    <property type="evidence" value="ECO:0007669"/>
    <property type="project" value="TreeGrafter"/>
</dbReference>
<keyword evidence="6" id="KW-1185">Reference proteome</keyword>
<dbReference type="InterPro" id="IPR003591">
    <property type="entry name" value="Leu-rich_rpt_typical-subtyp"/>
</dbReference>
<proteinExistence type="predicted"/>
<dbReference type="PANTHER" id="PTHR24369:SF211">
    <property type="entry name" value="LEUCINE-RICH REPEAT-CONTAINING PROTEIN 15-LIKE"/>
    <property type="match status" value="1"/>
</dbReference>
<reference evidence="5" key="1">
    <citation type="submission" date="2023-07" db="EMBL/GenBank/DDBJ databases">
        <title>Chromosome-level genome assembly of Artemia franciscana.</title>
        <authorList>
            <person name="Jo E."/>
        </authorList>
    </citation>
    <scope>NUCLEOTIDE SEQUENCE</scope>
    <source>
        <tissue evidence="5">Whole body</tissue>
    </source>
</reference>
<feature type="domain" description="LRRCT" evidence="4">
    <location>
        <begin position="84"/>
        <end position="135"/>
    </location>
</feature>
<dbReference type="PRINTS" id="PR00019">
    <property type="entry name" value="LEURICHRPT"/>
</dbReference>
<keyword evidence="1" id="KW-0433">Leucine-rich repeat</keyword>
<dbReference type="InterPro" id="IPR032675">
    <property type="entry name" value="LRR_dom_sf"/>
</dbReference>
<protein>
    <recommendedName>
        <fullName evidence="4">LRRCT domain-containing protein</fullName>
    </recommendedName>
</protein>
<dbReference type="Gene3D" id="3.80.10.10">
    <property type="entry name" value="Ribonuclease Inhibitor"/>
    <property type="match status" value="1"/>
</dbReference>
<evidence type="ECO:0000313" key="6">
    <source>
        <dbReference type="Proteomes" id="UP001187531"/>
    </source>
</evidence>
<dbReference type="SMART" id="SM00082">
    <property type="entry name" value="LRRCT"/>
    <property type="match status" value="1"/>
</dbReference>
<evidence type="ECO:0000256" key="1">
    <source>
        <dbReference type="ARBA" id="ARBA00022614"/>
    </source>
</evidence>
<name>A0AA88ICM5_ARTSF</name>
<dbReference type="PANTHER" id="PTHR24369">
    <property type="entry name" value="ANTIGEN BSP, PUTATIVE-RELATED"/>
    <property type="match status" value="1"/>
</dbReference>
<dbReference type="Proteomes" id="UP001187531">
    <property type="component" value="Unassembled WGS sequence"/>
</dbReference>
<comment type="caution">
    <text evidence="5">The sequence shown here is derived from an EMBL/GenBank/DDBJ whole genome shotgun (WGS) entry which is preliminary data.</text>
</comment>
<gene>
    <name evidence="5" type="ORF">QYM36_007573</name>
</gene>
<dbReference type="InterPro" id="IPR000483">
    <property type="entry name" value="Cys-rich_flank_reg_C"/>
</dbReference>
<dbReference type="AlphaFoldDB" id="A0AA88ICM5"/>
<keyword evidence="2" id="KW-0732">Signal</keyword>
<accession>A0AA88ICM5</accession>
<dbReference type="SMART" id="SM00369">
    <property type="entry name" value="LRR_TYP"/>
    <property type="match status" value="2"/>
</dbReference>
<dbReference type="SUPFAM" id="SSF52058">
    <property type="entry name" value="L domain-like"/>
    <property type="match status" value="1"/>
</dbReference>
<sequence length="357" mass="40762">MVGLEELDLSKNELTHFQPQEIGNIENLKILNISHNKLEELPRGDIFNLTYLTYVDASYNRIQTFDDTILPRIENGTLINLEGNPIACDCRMRPLKKWLDLENSYGIWSQLQCYAPQTFRGKHLKELSQEDLSCSLSTSGIVGQQYDLLPDLEFIDITSSSTRIIFSWVVSTRKDISDFRAIIFPSQGARTQSNDLSSAIPIFDYRLDPIVEKDIGYGIRTSFIDGLESENYYVLCIIGRRSSGELTLLKRKQCRTNLLAMTRFLLYEPDEVPVVVEESSAMLTRKVNELYFKFDNYVLSKRKPLPSLSQASKQSSKPSFAVILKFQPKELNDPNDSNNLCGDSKSTITELRLLKDI</sequence>